<dbReference type="Proteomes" id="UP000203203">
    <property type="component" value="Segment"/>
</dbReference>
<dbReference type="KEGG" id="vg:26632727"/>
<organism evidence="1 2">
    <name type="scientific">Pseudomonas phage vB_PaeM_PS24</name>
    <dbReference type="NCBI Taxonomy" id="1542092"/>
    <lineage>
        <taxon>Viruses</taxon>
        <taxon>Duplodnaviria</taxon>
        <taxon>Heunggongvirae</taxon>
        <taxon>Uroviricota</taxon>
        <taxon>Caudoviricetes</taxon>
        <taxon>Vandenendeviridae</taxon>
        <taxon>Nankokuvirus</taxon>
        <taxon>Nankokuvirus PS24</taxon>
    </lineage>
</organism>
<keyword evidence="2" id="KW-1185">Reference proteome</keyword>
<dbReference type="GeneID" id="26632727"/>
<name>A0A0K0LAJ3_9CAUD</name>
<reference evidence="2" key="1">
    <citation type="submission" date="2014-08" db="EMBL/GenBank/DDBJ databases">
        <authorList>
            <person name="Gozdek A."/>
            <person name="Dabrowski K."/>
            <person name="Lobocka M."/>
        </authorList>
    </citation>
    <scope>NUCLEOTIDE SEQUENCE [LARGE SCALE GENOMIC DNA]</scope>
</reference>
<protein>
    <submittedName>
        <fullName evidence="1">Uncharacterized protein</fullName>
    </submittedName>
</protein>
<dbReference type="EMBL" id="KM434186">
    <property type="protein sequence ID" value="AIW01853.1"/>
    <property type="molecule type" value="Genomic_DNA"/>
</dbReference>
<sequence length="61" mass="7155">MSKTGYLKKDRQERFNLKRSWFVNAWRIVDDQGRDMVQPWANTKTEARQTAKALGISLIEA</sequence>
<accession>A0A0K0LAJ3</accession>
<evidence type="ECO:0000313" key="1">
    <source>
        <dbReference type="EMBL" id="AIW01853.1"/>
    </source>
</evidence>
<dbReference type="RefSeq" id="YP_009206113.1">
    <property type="nucleotide sequence ID" value="NC_028882.1"/>
</dbReference>
<proteinExistence type="predicted"/>
<evidence type="ECO:0000313" key="2">
    <source>
        <dbReference type="Proteomes" id="UP000203203"/>
    </source>
</evidence>
<gene>
    <name evidence="1" type="ORF">vB_PaeM_PS2400151</name>
</gene>